<comment type="caution">
    <text evidence="2">The sequence shown here is derived from an EMBL/GenBank/DDBJ whole genome shotgun (WGS) entry which is preliminary data.</text>
</comment>
<keyword evidence="3" id="KW-1185">Reference proteome</keyword>
<proteinExistence type="predicted"/>
<evidence type="ECO:0000256" key="1">
    <source>
        <dbReference type="SAM" id="MobiDB-lite"/>
    </source>
</evidence>
<protein>
    <submittedName>
        <fullName evidence="2">Uncharacterized protein</fullName>
    </submittedName>
</protein>
<dbReference type="AlphaFoldDB" id="A0A3M6UX97"/>
<feature type="region of interest" description="Disordered" evidence="1">
    <location>
        <begin position="1"/>
        <end position="65"/>
    </location>
</feature>
<dbReference type="EMBL" id="RCHS01000537">
    <property type="protein sequence ID" value="RMX58237.1"/>
    <property type="molecule type" value="Genomic_DNA"/>
</dbReference>
<sequence length="65" mass="7082">MKVPTPTCHDTPENIFPVPEISSESTQKDVQAGGEVPENSNTSPTHDSIPEQRTSNGRLIGRPIR</sequence>
<reference evidence="2 3" key="1">
    <citation type="journal article" date="2018" name="Sci. Rep.">
        <title>Comparative analysis of the Pocillopora damicornis genome highlights role of immune system in coral evolution.</title>
        <authorList>
            <person name="Cunning R."/>
            <person name="Bay R.A."/>
            <person name="Gillette P."/>
            <person name="Baker A.C."/>
            <person name="Traylor-Knowles N."/>
        </authorList>
    </citation>
    <scope>NUCLEOTIDE SEQUENCE [LARGE SCALE GENOMIC DNA]</scope>
    <source>
        <strain evidence="2">RSMAS</strain>
        <tissue evidence="2">Whole animal</tissue>
    </source>
</reference>
<name>A0A3M6UX97_POCDA</name>
<dbReference type="Proteomes" id="UP000275408">
    <property type="component" value="Unassembled WGS sequence"/>
</dbReference>
<feature type="compositionally biased region" description="Polar residues" evidence="1">
    <location>
        <begin position="38"/>
        <end position="57"/>
    </location>
</feature>
<accession>A0A3M6UX97</accession>
<evidence type="ECO:0000313" key="3">
    <source>
        <dbReference type="Proteomes" id="UP000275408"/>
    </source>
</evidence>
<organism evidence="2 3">
    <name type="scientific">Pocillopora damicornis</name>
    <name type="common">Cauliflower coral</name>
    <name type="synonym">Millepora damicornis</name>
    <dbReference type="NCBI Taxonomy" id="46731"/>
    <lineage>
        <taxon>Eukaryota</taxon>
        <taxon>Metazoa</taxon>
        <taxon>Cnidaria</taxon>
        <taxon>Anthozoa</taxon>
        <taxon>Hexacorallia</taxon>
        <taxon>Scleractinia</taxon>
        <taxon>Astrocoeniina</taxon>
        <taxon>Pocilloporidae</taxon>
        <taxon>Pocillopora</taxon>
    </lineage>
</organism>
<gene>
    <name evidence="2" type="ORF">pdam_00000059</name>
</gene>
<evidence type="ECO:0000313" key="2">
    <source>
        <dbReference type="EMBL" id="RMX58237.1"/>
    </source>
</evidence>